<accession>A0A9P9F1D5</accession>
<name>A0A9P9F1D5_9HYPO</name>
<feature type="chain" id="PRO_5040244544" description="Secreted protein" evidence="1">
    <location>
        <begin position="19"/>
        <end position="143"/>
    </location>
</feature>
<dbReference type="Proteomes" id="UP000738349">
    <property type="component" value="Unassembled WGS sequence"/>
</dbReference>
<sequence>MQPLLVMLLAETLQCVSLIPLHVPFPVPLFLCLLRIIWIHSVTSASTPFHSDPLRIISASYPHSVFPYLSTVSVATLVHPQQSVSHPLSGLFLIPSQFSSSISLQSLQFITVHQTERQILLRRTETAPSSFESRRSAVHQRLN</sequence>
<protein>
    <recommendedName>
        <fullName evidence="4">Secreted protein</fullName>
    </recommendedName>
</protein>
<evidence type="ECO:0000313" key="3">
    <source>
        <dbReference type="Proteomes" id="UP000738349"/>
    </source>
</evidence>
<reference evidence="2" key="1">
    <citation type="journal article" date="2021" name="Nat. Commun.">
        <title>Genetic determinants of endophytism in the Arabidopsis root mycobiome.</title>
        <authorList>
            <person name="Mesny F."/>
            <person name="Miyauchi S."/>
            <person name="Thiergart T."/>
            <person name="Pickel B."/>
            <person name="Atanasova L."/>
            <person name="Karlsson M."/>
            <person name="Huettel B."/>
            <person name="Barry K.W."/>
            <person name="Haridas S."/>
            <person name="Chen C."/>
            <person name="Bauer D."/>
            <person name="Andreopoulos W."/>
            <person name="Pangilinan J."/>
            <person name="LaButti K."/>
            <person name="Riley R."/>
            <person name="Lipzen A."/>
            <person name="Clum A."/>
            <person name="Drula E."/>
            <person name="Henrissat B."/>
            <person name="Kohler A."/>
            <person name="Grigoriev I.V."/>
            <person name="Martin F.M."/>
            <person name="Hacquard S."/>
        </authorList>
    </citation>
    <scope>NUCLEOTIDE SEQUENCE</scope>
    <source>
        <strain evidence="2">MPI-CAGE-AT-0147</strain>
    </source>
</reference>
<dbReference type="AlphaFoldDB" id="A0A9P9F1D5"/>
<feature type="signal peptide" evidence="1">
    <location>
        <begin position="1"/>
        <end position="18"/>
    </location>
</feature>
<comment type="caution">
    <text evidence="2">The sequence shown here is derived from an EMBL/GenBank/DDBJ whole genome shotgun (WGS) entry which is preliminary data.</text>
</comment>
<keyword evidence="3" id="KW-1185">Reference proteome</keyword>
<keyword evidence="1" id="KW-0732">Signal</keyword>
<dbReference type="EMBL" id="JAGMUV010000006">
    <property type="protein sequence ID" value="KAH7152688.1"/>
    <property type="molecule type" value="Genomic_DNA"/>
</dbReference>
<evidence type="ECO:0008006" key="4">
    <source>
        <dbReference type="Google" id="ProtNLM"/>
    </source>
</evidence>
<evidence type="ECO:0000256" key="1">
    <source>
        <dbReference type="SAM" id="SignalP"/>
    </source>
</evidence>
<organism evidence="2 3">
    <name type="scientific">Dactylonectria macrodidyma</name>
    <dbReference type="NCBI Taxonomy" id="307937"/>
    <lineage>
        <taxon>Eukaryota</taxon>
        <taxon>Fungi</taxon>
        <taxon>Dikarya</taxon>
        <taxon>Ascomycota</taxon>
        <taxon>Pezizomycotina</taxon>
        <taxon>Sordariomycetes</taxon>
        <taxon>Hypocreomycetidae</taxon>
        <taxon>Hypocreales</taxon>
        <taxon>Nectriaceae</taxon>
        <taxon>Dactylonectria</taxon>
    </lineage>
</organism>
<evidence type="ECO:0000313" key="2">
    <source>
        <dbReference type="EMBL" id="KAH7152688.1"/>
    </source>
</evidence>
<proteinExistence type="predicted"/>
<gene>
    <name evidence="2" type="ORF">EDB81DRAFT_431955</name>
</gene>